<dbReference type="Gene3D" id="3.10.580.10">
    <property type="entry name" value="CBS-domain"/>
    <property type="match status" value="2"/>
</dbReference>
<comment type="caution">
    <text evidence="4">The sequence shown here is derived from an EMBL/GenBank/DDBJ whole genome shotgun (WGS) entry which is preliminary data.</text>
</comment>
<evidence type="ECO:0000313" key="4">
    <source>
        <dbReference type="EMBL" id="OUD04499.1"/>
    </source>
</evidence>
<feature type="domain" description="CBS" evidence="3">
    <location>
        <begin position="119"/>
        <end position="177"/>
    </location>
</feature>
<gene>
    <name evidence="4" type="ORF">CA983_03825</name>
</gene>
<dbReference type="EMBL" id="NGFN01000012">
    <property type="protein sequence ID" value="OUD04499.1"/>
    <property type="molecule type" value="Genomic_DNA"/>
</dbReference>
<dbReference type="PANTHER" id="PTHR43080">
    <property type="entry name" value="CBS DOMAIN-CONTAINING PROTEIN CBSX3, MITOCHONDRIAL"/>
    <property type="match status" value="1"/>
</dbReference>
<sequence>MAAHRHRAVPGPCRCRSRRVWRLLLGWFMTAMATAEEGQAKLRELLGTMPVRQVMTPDPITVAAATTVREFLSGPPWRYRHSAFPVIGPDGRPVGAVSINQAGQNSLAERGSTTVAAMMAPIEDIPTAAPDDPLVHLLPAIEARPVRRALVLAEGRLVGIVTHSDVSRVSTWLASASTAGSGRAQDAC</sequence>
<evidence type="ECO:0000256" key="2">
    <source>
        <dbReference type="PROSITE-ProRule" id="PRU00703"/>
    </source>
</evidence>
<dbReference type="InterPro" id="IPR051257">
    <property type="entry name" value="Diverse_CBS-Domain"/>
</dbReference>
<dbReference type="PANTHER" id="PTHR43080:SF2">
    <property type="entry name" value="CBS DOMAIN-CONTAINING PROTEIN"/>
    <property type="match status" value="1"/>
</dbReference>
<evidence type="ECO:0000313" key="5">
    <source>
        <dbReference type="Proteomes" id="UP000195105"/>
    </source>
</evidence>
<keyword evidence="5" id="KW-1185">Reference proteome</keyword>
<keyword evidence="1 2" id="KW-0129">CBS domain</keyword>
<proteinExistence type="predicted"/>
<dbReference type="PROSITE" id="PS51371">
    <property type="entry name" value="CBS"/>
    <property type="match status" value="2"/>
</dbReference>
<name>A0A243SA31_9ACTN</name>
<feature type="domain" description="CBS" evidence="3">
    <location>
        <begin position="55"/>
        <end position="112"/>
    </location>
</feature>
<protein>
    <recommendedName>
        <fullName evidence="3">CBS domain-containing protein</fullName>
    </recommendedName>
</protein>
<dbReference type="Pfam" id="PF00571">
    <property type="entry name" value="CBS"/>
    <property type="match status" value="2"/>
</dbReference>
<evidence type="ECO:0000259" key="3">
    <source>
        <dbReference type="PROSITE" id="PS51371"/>
    </source>
</evidence>
<organism evidence="4 5">
    <name type="scientific">Streptomyces swartbergensis</name>
    <dbReference type="NCBI Taxonomy" id="487165"/>
    <lineage>
        <taxon>Bacteria</taxon>
        <taxon>Bacillati</taxon>
        <taxon>Actinomycetota</taxon>
        <taxon>Actinomycetes</taxon>
        <taxon>Kitasatosporales</taxon>
        <taxon>Streptomycetaceae</taxon>
        <taxon>Streptomyces</taxon>
    </lineage>
</organism>
<dbReference type="AlphaFoldDB" id="A0A243SA31"/>
<dbReference type="SUPFAM" id="SSF54631">
    <property type="entry name" value="CBS-domain pair"/>
    <property type="match status" value="1"/>
</dbReference>
<dbReference type="InterPro" id="IPR000644">
    <property type="entry name" value="CBS_dom"/>
</dbReference>
<dbReference type="SMART" id="SM00116">
    <property type="entry name" value="CBS"/>
    <property type="match status" value="2"/>
</dbReference>
<evidence type="ECO:0000256" key="1">
    <source>
        <dbReference type="ARBA" id="ARBA00023122"/>
    </source>
</evidence>
<dbReference type="Proteomes" id="UP000195105">
    <property type="component" value="Unassembled WGS sequence"/>
</dbReference>
<dbReference type="InterPro" id="IPR046342">
    <property type="entry name" value="CBS_dom_sf"/>
</dbReference>
<reference evidence="4 5" key="1">
    <citation type="submission" date="2017-05" db="EMBL/GenBank/DDBJ databases">
        <title>Biotechnological potential of actinobacteria isolated from South African environments.</title>
        <authorList>
            <person name="Le Roes-Hill M."/>
            <person name="Prins A."/>
            <person name="Durrell K.A."/>
        </authorList>
    </citation>
    <scope>NUCLEOTIDE SEQUENCE [LARGE SCALE GENOMIC DNA]</scope>
    <source>
        <strain evidence="4 5">HMC13</strain>
    </source>
</reference>
<accession>A0A243SA31</accession>